<proteinExistence type="predicted"/>
<organism evidence="2">
    <name type="scientific">Rhizoctonia solani</name>
    <dbReference type="NCBI Taxonomy" id="456999"/>
    <lineage>
        <taxon>Eukaryota</taxon>
        <taxon>Fungi</taxon>
        <taxon>Dikarya</taxon>
        <taxon>Basidiomycota</taxon>
        <taxon>Agaricomycotina</taxon>
        <taxon>Agaricomycetes</taxon>
        <taxon>Cantharellales</taxon>
        <taxon>Ceratobasidiaceae</taxon>
        <taxon>Rhizoctonia</taxon>
    </lineage>
</organism>
<sequence>MSISSTCYARGWVGPPGVNFESFYILICTIFVIVQLTRVPAFSFRKHLQAVWDPWHAVLGLRLTWPRSCPSCGKVRVLLWGTPPCQDLFITLWWGLEIIWHASDGQERRLSIIELGLRLGFAFSRKLRTNSSRKTNKIIKTK</sequence>
<keyword evidence="1" id="KW-1133">Transmembrane helix</keyword>
<dbReference type="GeneID" id="16029568"/>
<evidence type="ECO:0000256" key="1">
    <source>
        <dbReference type="SAM" id="Phobius"/>
    </source>
</evidence>
<geneLocation type="mitochondrion" evidence="2"/>
<evidence type="ECO:0000313" key="2">
    <source>
        <dbReference type="EMBL" id="AGK45437.1"/>
    </source>
</evidence>
<reference evidence="2" key="2">
    <citation type="journal article" date="2014" name="FEMS Microbiol. Lett.">
        <title>Mobile elements and mitochondrial genome expansion in the soil fungus and potato pathogen Rhizoctonia solani AG-3.</title>
        <authorList>
            <person name="Losada L."/>
            <person name="Pakala S.B."/>
            <person name="Fedorova N.D."/>
            <person name="Joardar V."/>
            <person name="Shabalina S.A."/>
            <person name="Hostetler J."/>
            <person name="Pakala S.M."/>
            <person name="Zafar N."/>
            <person name="Thomas E."/>
            <person name="Rodriguez-Carres M."/>
            <person name="Dean R."/>
            <person name="Vilgalys R."/>
            <person name="Nierman W.C."/>
            <person name="Cubeta M.A."/>
        </authorList>
    </citation>
    <scope>NUCLEOTIDE SEQUENCE</scope>
    <source>
        <strain evidence="2">AG3 Rhs1AP</strain>
    </source>
</reference>
<name>N0A723_9AGAM</name>
<keyword evidence="1" id="KW-0812">Transmembrane</keyword>
<keyword evidence="2" id="KW-0496">Mitochondrion</keyword>
<dbReference type="RefSeq" id="YP_008082059.1">
    <property type="nucleotide sequence ID" value="NC_021436.1"/>
</dbReference>
<feature type="transmembrane region" description="Helical" evidence="1">
    <location>
        <begin position="22"/>
        <end position="39"/>
    </location>
</feature>
<reference evidence="2" key="1">
    <citation type="submission" date="2012-12" db="EMBL/GenBank/DDBJ databases">
        <authorList>
            <person name="Pakala S."/>
            <person name="Fedorova N."/>
            <person name="Joardar V."/>
            <person name="Shabalina S."/>
            <person name="Hostetler J."/>
            <person name="Pakala S."/>
            <person name="Zafar N."/>
            <person name="Nierman W."/>
            <person name="Cubeta M."/>
        </authorList>
    </citation>
    <scope>NUCLEOTIDE SEQUENCE</scope>
    <source>
        <strain evidence="2">AG3 Rhs1AP</strain>
    </source>
</reference>
<gene>
    <name evidence="2" type="ORF">RSOL_m01250</name>
</gene>
<keyword evidence="1" id="KW-0472">Membrane</keyword>
<dbReference type="EMBL" id="KC352446">
    <property type="protein sequence ID" value="AGK45437.1"/>
    <property type="molecule type" value="Genomic_DNA"/>
</dbReference>
<dbReference type="AlphaFoldDB" id="N0A723"/>
<accession>N0A723</accession>
<protein>
    <submittedName>
        <fullName evidence="2">Uncharacterized protein</fullName>
    </submittedName>
</protein>